<protein>
    <submittedName>
        <fullName evidence="8">S8 family serine peptidase</fullName>
    </submittedName>
</protein>
<organism evidence="8 9">
    <name type="scientific">Nannocystis radixulma</name>
    <dbReference type="NCBI Taxonomy" id="2995305"/>
    <lineage>
        <taxon>Bacteria</taxon>
        <taxon>Pseudomonadati</taxon>
        <taxon>Myxococcota</taxon>
        <taxon>Polyangia</taxon>
        <taxon>Nannocystales</taxon>
        <taxon>Nannocystaceae</taxon>
        <taxon>Nannocystis</taxon>
    </lineage>
</organism>
<keyword evidence="3 5" id="KW-0378">Hydrolase</keyword>
<feature type="domain" description="Peptidase S8/S53" evidence="7">
    <location>
        <begin position="191"/>
        <end position="470"/>
    </location>
</feature>
<dbReference type="EMBL" id="JAQNDN010000013">
    <property type="protein sequence ID" value="MDC0670421.1"/>
    <property type="molecule type" value="Genomic_DNA"/>
</dbReference>
<accession>A0ABT5B8H9</accession>
<evidence type="ECO:0000256" key="2">
    <source>
        <dbReference type="ARBA" id="ARBA00022670"/>
    </source>
</evidence>
<dbReference type="InterPro" id="IPR023828">
    <property type="entry name" value="Peptidase_S8_Ser-AS"/>
</dbReference>
<dbReference type="SUPFAM" id="SSF52743">
    <property type="entry name" value="Subtilisin-like"/>
    <property type="match status" value="1"/>
</dbReference>
<dbReference type="Gene3D" id="2.60.40.10">
    <property type="entry name" value="Immunoglobulins"/>
    <property type="match status" value="1"/>
</dbReference>
<dbReference type="PANTHER" id="PTHR43806:SF11">
    <property type="entry name" value="CEREVISIN-RELATED"/>
    <property type="match status" value="1"/>
</dbReference>
<dbReference type="PROSITE" id="PS51257">
    <property type="entry name" value="PROKAR_LIPOPROTEIN"/>
    <property type="match status" value="1"/>
</dbReference>
<keyword evidence="4 5" id="KW-0720">Serine protease</keyword>
<dbReference type="PANTHER" id="PTHR43806">
    <property type="entry name" value="PEPTIDASE S8"/>
    <property type="match status" value="1"/>
</dbReference>
<evidence type="ECO:0000313" key="8">
    <source>
        <dbReference type="EMBL" id="MDC0670421.1"/>
    </source>
</evidence>
<dbReference type="InterPro" id="IPR000209">
    <property type="entry name" value="Peptidase_S8/S53_dom"/>
</dbReference>
<feature type="active site" description="Charge relay system" evidence="5">
    <location>
        <position position="236"/>
    </location>
</feature>
<feature type="active site" description="Charge relay system" evidence="5">
    <location>
        <position position="198"/>
    </location>
</feature>
<evidence type="ECO:0000256" key="3">
    <source>
        <dbReference type="ARBA" id="ARBA00022801"/>
    </source>
</evidence>
<comment type="caution">
    <text evidence="8">The sequence shown here is derived from an EMBL/GenBank/DDBJ whole genome shotgun (WGS) entry which is preliminary data.</text>
</comment>
<dbReference type="InterPro" id="IPR036852">
    <property type="entry name" value="Peptidase_S8/S53_dom_sf"/>
</dbReference>
<dbReference type="PROSITE" id="PS00138">
    <property type="entry name" value="SUBTILASE_SER"/>
    <property type="match status" value="1"/>
</dbReference>
<proteinExistence type="inferred from homology"/>
<dbReference type="Pfam" id="PF00082">
    <property type="entry name" value="Peptidase_S8"/>
    <property type="match status" value="1"/>
</dbReference>
<evidence type="ECO:0000256" key="5">
    <source>
        <dbReference type="PROSITE-ProRule" id="PRU01240"/>
    </source>
</evidence>
<sequence>MLLIHRRWQTLAILLAPGLWSVGCVDDEAVFLDGTGESGALSGSSDGSGGDEEGASLGSDGDEAAPPPLATDRAAEPEFVPLEAIVKFRTATPIDPRASFAAVAGAEAVGPELHLVRFAADRSAGVAAADPIAATRAWIDELRAHPDVEFAHPNWLFTPSLIPNDPRYVDQWNYPQINLPQAWDLTTGVSTVRIAILDSGRTGHEDLADRWVPGVEYDALGEDGDASSSLQQIWNHGVAVASIAGGKANNSKHTAGVCWGCQLLNVNVSRNNGKASLEAAIRGIYWAVDNGARVINMSFEDPHNCMDLETQALPLAVKYAIDRNVVVVAAAGNAGKDAYYTSPASCPNVIAVAATDRDEALAAYSNYGSVALAAPGGGAPFVNGTIVSDGLNIDCDNDVYSQFGQSTAGVVVNWTTYQHKKQCTRYLAGTSFAAPHVAGVVGLMLSRNPKLTLAQVRNILQSTAQPACGGNCGAGLLDARAAVEQAASLPPGGDPKPNPSFTVQCSGLQCTFDASNSTDNEGIVAYDWLLPDEQLKSGKIVWAYMPGYHGIKAARLRVTDTRGQSYLIQKIFSFAQPVVNPSAGQYHSVTRPDNRFHLFNTSDDALVLTWYTFDLQGDPVWYSSDPGHRLGARWSQTLYETTWKNQVAESKIVGEVSLDFSSSSDVWFSWLLNGKRGGERYTRQFGGLGRSGVWYVPTELGWGISVQESGQGLEGVVSFPHGGKPAWVRSAMMTPSSNLQNVPLKFYSGKGLCPSCGGTKAAEEHPYWSGWMNLQIANSDSTNGLASVEIRYQVINLMWRRLQQQIAILTKP</sequence>
<keyword evidence="9" id="KW-1185">Reference proteome</keyword>
<evidence type="ECO:0000313" key="9">
    <source>
        <dbReference type="Proteomes" id="UP001217838"/>
    </source>
</evidence>
<dbReference type="Proteomes" id="UP001217838">
    <property type="component" value="Unassembled WGS sequence"/>
</dbReference>
<evidence type="ECO:0000256" key="4">
    <source>
        <dbReference type="ARBA" id="ARBA00022825"/>
    </source>
</evidence>
<evidence type="ECO:0000256" key="6">
    <source>
        <dbReference type="SAM" id="MobiDB-lite"/>
    </source>
</evidence>
<name>A0ABT5B8H9_9BACT</name>
<evidence type="ECO:0000259" key="7">
    <source>
        <dbReference type="Pfam" id="PF00082"/>
    </source>
</evidence>
<evidence type="ECO:0000256" key="1">
    <source>
        <dbReference type="ARBA" id="ARBA00011073"/>
    </source>
</evidence>
<dbReference type="Gene3D" id="3.40.50.200">
    <property type="entry name" value="Peptidase S8/S53 domain"/>
    <property type="match status" value="1"/>
</dbReference>
<dbReference type="InterPro" id="IPR013783">
    <property type="entry name" value="Ig-like_fold"/>
</dbReference>
<dbReference type="PROSITE" id="PS51892">
    <property type="entry name" value="SUBTILASE"/>
    <property type="match status" value="1"/>
</dbReference>
<feature type="region of interest" description="Disordered" evidence="6">
    <location>
        <begin position="36"/>
        <end position="70"/>
    </location>
</feature>
<feature type="active site" description="Charge relay system" evidence="5">
    <location>
        <position position="431"/>
    </location>
</feature>
<dbReference type="RefSeq" id="WP_272000241.1">
    <property type="nucleotide sequence ID" value="NZ_JAQNDN010000013.1"/>
</dbReference>
<comment type="similarity">
    <text evidence="1 5">Belongs to the peptidase S8 family.</text>
</comment>
<dbReference type="InterPro" id="IPR050131">
    <property type="entry name" value="Peptidase_S8_subtilisin-like"/>
</dbReference>
<keyword evidence="2 5" id="KW-0645">Protease</keyword>
<gene>
    <name evidence="8" type="ORF">POL58_21880</name>
</gene>
<reference evidence="8 9" key="1">
    <citation type="submission" date="2022-11" db="EMBL/GenBank/DDBJ databases">
        <title>Minimal conservation of predation-associated metabolite biosynthetic gene clusters underscores biosynthetic potential of Myxococcota including descriptions for ten novel species: Archangium lansinium sp. nov., Myxococcus landrumus sp. nov., Nannocystis bai.</title>
        <authorList>
            <person name="Ahearne A."/>
            <person name="Stevens C."/>
            <person name="Dowd S."/>
        </authorList>
    </citation>
    <scope>NUCLEOTIDE SEQUENCE [LARGE SCALE GENOMIC DNA]</scope>
    <source>
        <strain evidence="8 9">NCELM</strain>
    </source>
</reference>